<evidence type="ECO:0000256" key="1">
    <source>
        <dbReference type="ARBA" id="ARBA00008780"/>
    </source>
</evidence>
<dbReference type="GO" id="GO:0005739">
    <property type="term" value="C:mitochondrion"/>
    <property type="evidence" value="ECO:0007669"/>
    <property type="project" value="GOC"/>
</dbReference>
<keyword evidence="3 5" id="KW-0520">NAD</keyword>
<dbReference type="NCBIfam" id="TIGR01957">
    <property type="entry name" value="nuoB_fam"/>
    <property type="match status" value="1"/>
</dbReference>
<dbReference type="Pfam" id="PF01735">
    <property type="entry name" value="PLA2_B"/>
    <property type="match status" value="2"/>
</dbReference>
<evidence type="ECO:0000256" key="4">
    <source>
        <dbReference type="PROSITE-ProRule" id="PRU00555"/>
    </source>
</evidence>
<evidence type="ECO:0000259" key="8">
    <source>
        <dbReference type="PROSITE" id="PS51210"/>
    </source>
</evidence>
<name>A0A4S4L959_9AGAM</name>
<dbReference type="GO" id="GO:0009395">
    <property type="term" value="P:phospholipid catabolic process"/>
    <property type="evidence" value="ECO:0007669"/>
    <property type="project" value="InterPro"/>
</dbReference>
<evidence type="ECO:0000256" key="6">
    <source>
        <dbReference type="RuleBase" id="RU362103"/>
    </source>
</evidence>
<dbReference type="Gene3D" id="3.40.1090.10">
    <property type="entry name" value="Cytosolic phospholipase A2 catalytic domain"/>
    <property type="match status" value="1"/>
</dbReference>
<dbReference type="Gene3D" id="3.40.50.12280">
    <property type="match status" value="1"/>
</dbReference>
<keyword evidence="4 6" id="KW-0443">Lipid metabolism</keyword>
<dbReference type="PANTHER" id="PTHR11995:SF14">
    <property type="entry name" value="NADH DEHYDROGENASE [UBIQUINONE] IRON-SULFUR PROTEIN 7, MITOCHONDRIAL"/>
    <property type="match status" value="1"/>
</dbReference>
<dbReference type="FunFam" id="3.40.50.12280:FF:000001">
    <property type="entry name" value="NADH-quinone oxidoreductase subunit B 2"/>
    <property type="match status" value="1"/>
</dbReference>
<dbReference type="InterPro" id="IPR029058">
    <property type="entry name" value="AB_hydrolase_fold"/>
</dbReference>
<evidence type="ECO:0000256" key="3">
    <source>
        <dbReference type="ARBA" id="ARBA00023027"/>
    </source>
</evidence>
<organism evidence="9 10">
    <name type="scientific">Phellinidium pouzarii</name>
    <dbReference type="NCBI Taxonomy" id="167371"/>
    <lineage>
        <taxon>Eukaryota</taxon>
        <taxon>Fungi</taxon>
        <taxon>Dikarya</taxon>
        <taxon>Basidiomycota</taxon>
        <taxon>Agaricomycotina</taxon>
        <taxon>Agaricomycetes</taxon>
        <taxon>Hymenochaetales</taxon>
        <taxon>Hymenochaetaceae</taxon>
        <taxon>Phellinidium</taxon>
    </lineage>
</organism>
<dbReference type="GO" id="GO:0032981">
    <property type="term" value="P:mitochondrial respiratory chain complex I assembly"/>
    <property type="evidence" value="ECO:0007669"/>
    <property type="project" value="TreeGrafter"/>
</dbReference>
<accession>A0A4S4L959</accession>
<comment type="catalytic activity">
    <reaction evidence="6">
        <text>a 1-acyl-sn-glycero-3-phosphocholine + H2O = sn-glycerol 3-phosphocholine + a fatty acid + H(+)</text>
        <dbReference type="Rhea" id="RHEA:15177"/>
        <dbReference type="ChEBI" id="CHEBI:15377"/>
        <dbReference type="ChEBI" id="CHEBI:15378"/>
        <dbReference type="ChEBI" id="CHEBI:16870"/>
        <dbReference type="ChEBI" id="CHEBI:28868"/>
        <dbReference type="ChEBI" id="CHEBI:58168"/>
        <dbReference type="EC" id="3.1.1.5"/>
    </reaction>
</comment>
<gene>
    <name evidence="9" type="ORF">EW145_g3015</name>
</gene>
<dbReference type="SUPFAM" id="SSF52151">
    <property type="entry name" value="FabD/lysophospholipase-like"/>
    <property type="match status" value="1"/>
</dbReference>
<dbReference type="InterPro" id="IPR002642">
    <property type="entry name" value="LysoPLipase_cat_dom"/>
</dbReference>
<keyword evidence="4 6" id="KW-0378">Hydrolase</keyword>
<keyword evidence="4 6" id="KW-0442">Lipid degradation</keyword>
<dbReference type="GO" id="GO:0048038">
    <property type="term" value="F:quinone binding"/>
    <property type="evidence" value="ECO:0007669"/>
    <property type="project" value="InterPro"/>
</dbReference>
<keyword evidence="5" id="KW-0479">Metal-binding</keyword>
<dbReference type="Proteomes" id="UP000308199">
    <property type="component" value="Unassembled WGS sequence"/>
</dbReference>
<dbReference type="HAMAP" id="MF_01356">
    <property type="entry name" value="NDH1_NuoB"/>
    <property type="match status" value="1"/>
</dbReference>
<dbReference type="Pfam" id="PF00561">
    <property type="entry name" value="Abhydrolase_1"/>
    <property type="match status" value="1"/>
</dbReference>
<dbReference type="GO" id="GO:0045271">
    <property type="term" value="C:respiratory chain complex I"/>
    <property type="evidence" value="ECO:0007669"/>
    <property type="project" value="TreeGrafter"/>
</dbReference>
<dbReference type="OrthoDB" id="4084751at2759"/>
<keyword evidence="10" id="KW-1185">Reference proteome</keyword>
<dbReference type="PROSITE" id="PS01150">
    <property type="entry name" value="COMPLEX1_20K"/>
    <property type="match status" value="1"/>
</dbReference>
<keyword evidence="5" id="KW-0004">4Fe-4S</keyword>
<dbReference type="SMART" id="SM00022">
    <property type="entry name" value="PLAc"/>
    <property type="match status" value="1"/>
</dbReference>
<evidence type="ECO:0000256" key="7">
    <source>
        <dbReference type="SAM" id="MobiDB-lite"/>
    </source>
</evidence>
<feature type="region of interest" description="Disordered" evidence="7">
    <location>
        <begin position="901"/>
        <end position="940"/>
    </location>
</feature>
<evidence type="ECO:0000313" key="10">
    <source>
        <dbReference type="Proteomes" id="UP000308199"/>
    </source>
</evidence>
<dbReference type="PANTHER" id="PTHR11995">
    <property type="entry name" value="NADH DEHYDROGENASE"/>
    <property type="match status" value="1"/>
</dbReference>
<dbReference type="GO" id="GO:0051539">
    <property type="term" value="F:4 iron, 4 sulfur cluster binding"/>
    <property type="evidence" value="ECO:0007669"/>
    <property type="project" value="UniProtKB-KW"/>
</dbReference>
<comment type="caution">
    <text evidence="9">The sequence shown here is derived from an EMBL/GenBank/DDBJ whole genome shotgun (WGS) entry which is preliminary data.</text>
</comment>
<comment type="similarity">
    <text evidence="2 5">Belongs to the complex I 20 kDa subunit family.</text>
</comment>
<dbReference type="Gene3D" id="3.40.50.1820">
    <property type="entry name" value="alpha/beta hydrolase"/>
    <property type="match status" value="1"/>
</dbReference>
<evidence type="ECO:0000256" key="5">
    <source>
        <dbReference type="RuleBase" id="RU004464"/>
    </source>
</evidence>
<dbReference type="Pfam" id="PF01058">
    <property type="entry name" value="Oxidored_q6"/>
    <property type="match status" value="1"/>
</dbReference>
<dbReference type="PROSITE" id="PS51210">
    <property type="entry name" value="PLA2C"/>
    <property type="match status" value="1"/>
</dbReference>
<dbReference type="NCBIfam" id="NF005012">
    <property type="entry name" value="PRK06411.1"/>
    <property type="match status" value="1"/>
</dbReference>
<dbReference type="InterPro" id="IPR000073">
    <property type="entry name" value="AB_hydrolase_1"/>
</dbReference>
<evidence type="ECO:0000313" key="9">
    <source>
        <dbReference type="EMBL" id="THH07987.1"/>
    </source>
</evidence>
<protein>
    <recommendedName>
        <fullName evidence="6">Lysophospholipase</fullName>
        <ecNumber evidence="6">3.1.1.5</ecNumber>
    </recommendedName>
</protein>
<proteinExistence type="inferred from homology"/>
<dbReference type="InterPro" id="IPR016035">
    <property type="entry name" value="Acyl_Trfase/lysoPLipase"/>
</dbReference>
<dbReference type="SUPFAM" id="SSF56770">
    <property type="entry name" value="HydA/Nqo6-like"/>
    <property type="match status" value="1"/>
</dbReference>
<dbReference type="GO" id="GO:0008137">
    <property type="term" value="F:NADH dehydrogenase (ubiquinone) activity"/>
    <property type="evidence" value="ECO:0007669"/>
    <property type="project" value="InterPro"/>
</dbReference>
<keyword evidence="5" id="KW-0408">Iron</keyword>
<dbReference type="SUPFAM" id="SSF53474">
    <property type="entry name" value="alpha/beta-Hydrolases"/>
    <property type="match status" value="1"/>
</dbReference>
<dbReference type="GO" id="GO:0004622">
    <property type="term" value="F:phosphatidylcholine lysophospholipase activity"/>
    <property type="evidence" value="ECO:0007669"/>
    <property type="project" value="UniProtKB-EC"/>
</dbReference>
<sequence>MTQTASTEVESYYVKGGPGFEIELGSARNLANEIHERGYQTLWLDQRGTGLSTPVSAELLEQKSDAEKAEYLTHFRADNIVRDCEFIRKALLSHKEDPADQQWSIIGQSFGGFCALNYLSFSPEGLKEAFLTGGLAPIVDYPDPVYKKTLERTSQRNKIYYSKYPQDVKRVRDILTYLDSTEVVLPNGGRLSPSRWLQLGIKFGMTGGIDEVHQLVFRAINDLKLFGKLSYKFLQSVQNESAYDGNPIYAILHEAIYCQGRASNWSAFRVLSKDNRFSWEKAKVLPDTEPVYYAGEMIFPDMFDDFTALRPLKGVAQILAEYDGWGKLYDEEQLVKNEVKVTAASYFDDMYVDFGLAQETASKVQGIEQFITNQMHHDGLRKHTKEVVSKLFEISKRQYDYALLLELSRGPGSLFSQIVNEPPDPSVHPECHWDADVRTGDTLCIGERAFLRERKRKMKKAFALLFGVDECEVDERDLPVVAVAGSGGGFRAMINTMGSLIGAENSGLLGCTTYVAGISGSCWALGALYSGVAGTTAPKIVAEHIKERIQTSYVDPSVLDMLISSPTNKYLLSGILRKANSHAGKVSLVDLYGTLISARLFVPSDLDRLDPRFLSLHHFRRNINDGSLPLPIFTAVLHEIPVALEGPLADAQREKRHAVDKRRRDVLEREEKEIQELSSWLWFEFTPFEVGCDRLGAWIPTWSLGRRFEGGKSIDRSPEISFSILSGIFASAFCASLQHYFNEVQPILRQLPTQLYTWLNDIVTENGNEFGVMHPVEPNELPNFMKGMAGKLHENTPPDITERETIGFMDAGAELNIPYYPLLRRDVDCIIALDASADSQDLWFTRAEEYAARRGLSTWPRGARWPALIQSADEKTDVKLPTSSRVSKTPSDAANRIVAEAQEKEATDQSHSIGERVGLERRDADSSTSLRPRDSLPGEGEEKLFQQGIQGYNSSLQSMSPCTIWMGSSTGSQESSRLDDLEEQDLMARDGIAIVYNPLIPNDTVPGFDPMSVSTWCFSMEKEETEKLLRVSECLHIIALFSAVPNIHYVLVCVYLRRSTERKRCGTVSVRAASNCPRIPLFKNFHPGTYCFDIVDIGGTTHYLDQYCQGWFEPAELGNTAEQGWCVGTVIRAVDILNVYVAFFGCLTEYVLSTLDKVVNWARQGSMWPMTFGLACCAVEMMHMAAARYDQDRLGVVFRASPRQSDIMIVAGTLTNKMAPALRKVYDQMPEPRWVISMGSCANGGGYYHYSYSVVRGCDRIVPVDIYVPGCPPTAEALLYGMLQLQRKMRRNRKSTLWVTHNCLC</sequence>
<dbReference type="EC" id="3.1.1.5" evidence="6"/>
<keyword evidence="5" id="KW-0411">Iron-sulfur</keyword>
<dbReference type="GO" id="GO:0009060">
    <property type="term" value="P:aerobic respiration"/>
    <property type="evidence" value="ECO:0007669"/>
    <property type="project" value="TreeGrafter"/>
</dbReference>
<dbReference type="InterPro" id="IPR006137">
    <property type="entry name" value="NADH_UbQ_OxRdtase-like_20kDa"/>
</dbReference>
<reference evidence="9 10" key="1">
    <citation type="submission" date="2019-02" db="EMBL/GenBank/DDBJ databases">
        <title>Genome sequencing of the rare red list fungi Phellinidium pouzarii.</title>
        <authorList>
            <person name="Buettner E."/>
            <person name="Kellner H."/>
        </authorList>
    </citation>
    <scope>NUCLEOTIDE SEQUENCE [LARGE SCALE GENOMIC DNA]</scope>
    <source>
        <strain evidence="9 10">DSM 108285</strain>
    </source>
</reference>
<dbReference type="EMBL" id="SGPK01000118">
    <property type="protein sequence ID" value="THH07987.1"/>
    <property type="molecule type" value="Genomic_DNA"/>
</dbReference>
<comment type="similarity">
    <text evidence="1 6">Belongs to the lysophospholipase family.</text>
</comment>
<evidence type="ECO:0000256" key="2">
    <source>
        <dbReference type="ARBA" id="ARBA00009173"/>
    </source>
</evidence>
<dbReference type="GO" id="GO:0015990">
    <property type="term" value="P:electron transport coupled proton transport"/>
    <property type="evidence" value="ECO:0007669"/>
    <property type="project" value="TreeGrafter"/>
</dbReference>
<dbReference type="GO" id="GO:0046872">
    <property type="term" value="F:metal ion binding"/>
    <property type="evidence" value="ECO:0007669"/>
    <property type="project" value="UniProtKB-KW"/>
</dbReference>
<dbReference type="InterPro" id="IPR006138">
    <property type="entry name" value="NADH_UQ_OxRdtase_20Kd_su"/>
</dbReference>
<feature type="domain" description="PLA2c" evidence="8">
    <location>
        <begin position="430"/>
        <end position="1102"/>
    </location>
</feature>